<organism evidence="1 2">
    <name type="scientific">Hypoxylon rubiginosum</name>
    <dbReference type="NCBI Taxonomy" id="110542"/>
    <lineage>
        <taxon>Eukaryota</taxon>
        <taxon>Fungi</taxon>
        <taxon>Dikarya</taxon>
        <taxon>Ascomycota</taxon>
        <taxon>Pezizomycotina</taxon>
        <taxon>Sordariomycetes</taxon>
        <taxon>Xylariomycetidae</taxon>
        <taxon>Xylariales</taxon>
        <taxon>Hypoxylaceae</taxon>
        <taxon>Hypoxylon</taxon>
    </lineage>
</organism>
<accession>A0ACB9YSH9</accession>
<dbReference type="Proteomes" id="UP001497700">
    <property type="component" value="Unassembled WGS sequence"/>
</dbReference>
<evidence type="ECO:0000313" key="2">
    <source>
        <dbReference type="Proteomes" id="UP001497700"/>
    </source>
</evidence>
<keyword evidence="1" id="KW-0489">Methyltransferase</keyword>
<gene>
    <name evidence="1" type="ORF">F4820DRAFT_460267</name>
</gene>
<keyword evidence="2" id="KW-1185">Reference proteome</keyword>
<proteinExistence type="predicted"/>
<reference evidence="1 2" key="1">
    <citation type="journal article" date="2022" name="New Phytol.">
        <title>Ecological generalism drives hyperdiversity of secondary metabolite gene clusters in xylarialean endophytes.</title>
        <authorList>
            <person name="Franco M.E.E."/>
            <person name="Wisecaver J.H."/>
            <person name="Arnold A.E."/>
            <person name="Ju Y.M."/>
            <person name="Slot J.C."/>
            <person name="Ahrendt S."/>
            <person name="Moore L.P."/>
            <person name="Eastman K.E."/>
            <person name="Scott K."/>
            <person name="Konkel Z."/>
            <person name="Mondo S.J."/>
            <person name="Kuo A."/>
            <person name="Hayes R.D."/>
            <person name="Haridas S."/>
            <person name="Andreopoulos B."/>
            <person name="Riley R."/>
            <person name="LaButti K."/>
            <person name="Pangilinan J."/>
            <person name="Lipzen A."/>
            <person name="Amirebrahimi M."/>
            <person name="Yan J."/>
            <person name="Adam C."/>
            <person name="Keymanesh K."/>
            <person name="Ng V."/>
            <person name="Louie K."/>
            <person name="Northen T."/>
            <person name="Drula E."/>
            <person name="Henrissat B."/>
            <person name="Hsieh H.M."/>
            <person name="Youens-Clark K."/>
            <person name="Lutzoni F."/>
            <person name="Miadlikowska J."/>
            <person name="Eastwood D.C."/>
            <person name="Hamelin R.C."/>
            <person name="Grigoriev I.V."/>
            <person name="U'Ren J.M."/>
        </authorList>
    </citation>
    <scope>NUCLEOTIDE SEQUENCE [LARGE SCALE GENOMIC DNA]</scope>
    <source>
        <strain evidence="1 2">CBS 119005</strain>
    </source>
</reference>
<sequence>MTVTALADIIRTQAEILETSLPRHAYTDYHGDKSLSIARSKLLEACDKLNHLVTGPIECSKTDVMGIAQGHRVHAALQYVCHFRLASHIPADGTPVAYEEAARAAGVDTSQCTRVLQLLMTYHIFREPGTRIVAHNRNSRVLLDEDTGAAVEWLTQESLRSSAFFTEARAKGRRWSTGGSGGGGGGVGVGVGSQQRQATTTAASAALNIAVEDLDRPAFGFLTQPQHGATSETSMKADRYARAMAGMAKRKQLSPEHLVSGFAWSALPAGATVVDVGGGSGHCSRAVAACHPRLRFVVQDTNAALAEEEEEDEVDVVADDDDRLRREKGEKAEKEASVRFVTYDFFTPQTVAGDVYLLRRILHHYSDQDAVRILQAQLCAVRKKPGARIVVMDNIAIHSGTLSTLEERKTRTLDIAMMALFNSVERDLEDWKELFHKADPGLKLVNVTKPLGSALAVMELRLE</sequence>
<evidence type="ECO:0000313" key="1">
    <source>
        <dbReference type="EMBL" id="KAI4862390.1"/>
    </source>
</evidence>
<dbReference type="EMBL" id="MU393527">
    <property type="protein sequence ID" value="KAI4862390.1"/>
    <property type="molecule type" value="Genomic_DNA"/>
</dbReference>
<comment type="caution">
    <text evidence="1">The sequence shown here is derived from an EMBL/GenBank/DDBJ whole genome shotgun (WGS) entry which is preliminary data.</text>
</comment>
<protein>
    <submittedName>
        <fullName evidence="1">S-adenosyl-L-methionine-dependent methyltransferase</fullName>
    </submittedName>
</protein>
<name>A0ACB9YSH9_9PEZI</name>
<keyword evidence="1" id="KW-0808">Transferase</keyword>